<evidence type="ECO:0000256" key="1">
    <source>
        <dbReference type="ARBA" id="ARBA00003681"/>
    </source>
</evidence>
<dbReference type="PROSITE" id="PS00369">
    <property type="entry name" value="PTS_HPR_HIS"/>
    <property type="match status" value="1"/>
</dbReference>
<dbReference type="PANTHER" id="PTHR33705:SF2">
    <property type="entry name" value="PHOSPHOCARRIER PROTEIN NPR"/>
    <property type="match status" value="1"/>
</dbReference>
<name>A0ABR7LVP6_9ACTN</name>
<evidence type="ECO:0000313" key="8">
    <source>
        <dbReference type="Proteomes" id="UP000805614"/>
    </source>
</evidence>
<dbReference type="PROSITE" id="PS51350">
    <property type="entry name" value="PTS_HPR_DOM"/>
    <property type="match status" value="1"/>
</dbReference>
<dbReference type="Gene3D" id="3.30.1340.10">
    <property type="entry name" value="HPr-like"/>
    <property type="match status" value="1"/>
</dbReference>
<feature type="domain" description="HPr" evidence="6">
    <location>
        <begin position="1"/>
        <end position="89"/>
    </location>
</feature>
<comment type="function">
    <text evidence="1">General (non sugar-specific) component of the phosphoenolpyruvate-dependent sugar phosphotransferase system (sugar PTS). This major carbohydrate active-transport system catalyzes the phosphorylation of incoming sugar substrates concomitantly with their translocation across the cell membrane. The phosphoryl group from phosphoenolpyruvate (PEP) is transferred to the phosphoryl carrier protein HPr by enzyme I. Phospho-HPr then transfers it to the PTS EIIA domain.</text>
</comment>
<dbReference type="InterPro" id="IPR001020">
    <property type="entry name" value="PTS_HPr_His_P_site"/>
</dbReference>
<keyword evidence="8" id="KW-1185">Reference proteome</keyword>
<accession>A0ABR7LVP6</accession>
<reference evidence="7 8" key="1">
    <citation type="submission" date="2020-06" db="EMBL/GenBank/DDBJ databases">
        <title>Actinomadura xiongansis sp. nov., isolated from soil of Baiyangdian.</title>
        <authorList>
            <person name="Zhang X."/>
        </authorList>
    </citation>
    <scope>NUCLEOTIDE SEQUENCE [LARGE SCALE GENOMIC DNA]</scope>
    <source>
        <strain evidence="7 8">HBUM206468</strain>
    </source>
</reference>
<evidence type="ECO:0000256" key="4">
    <source>
        <dbReference type="ARBA" id="ARBA00022490"/>
    </source>
</evidence>
<evidence type="ECO:0000259" key="6">
    <source>
        <dbReference type="PROSITE" id="PS51350"/>
    </source>
</evidence>
<dbReference type="Proteomes" id="UP000805614">
    <property type="component" value="Unassembled WGS sequence"/>
</dbReference>
<dbReference type="NCBIfam" id="TIGR01003">
    <property type="entry name" value="PTS_HPr_family"/>
    <property type="match status" value="1"/>
</dbReference>
<protein>
    <recommendedName>
        <fullName evidence="3">Phosphocarrier protein HPr</fullName>
    </recommendedName>
</protein>
<dbReference type="CDD" id="cd00367">
    <property type="entry name" value="PTS-HPr_like"/>
    <property type="match status" value="1"/>
</dbReference>
<evidence type="ECO:0000256" key="3">
    <source>
        <dbReference type="ARBA" id="ARBA00020422"/>
    </source>
</evidence>
<sequence length="96" mass="9711">MPERKVVVGSSGGLHARPANLFVQAAARQPAAVLIAVGDKKPVPAKSILSVLSLGAVKGTEVTLSAEGEHAEESLTALAELLAQDLDAESPEGSDA</sequence>
<evidence type="ECO:0000256" key="5">
    <source>
        <dbReference type="ARBA" id="ARBA00022683"/>
    </source>
</evidence>
<organism evidence="7 8">
    <name type="scientific">Actinomadura alba</name>
    <dbReference type="NCBI Taxonomy" id="406431"/>
    <lineage>
        <taxon>Bacteria</taxon>
        <taxon>Bacillati</taxon>
        <taxon>Actinomycetota</taxon>
        <taxon>Actinomycetes</taxon>
        <taxon>Streptosporangiales</taxon>
        <taxon>Thermomonosporaceae</taxon>
        <taxon>Actinomadura</taxon>
    </lineage>
</organism>
<dbReference type="EMBL" id="JABVEC010000021">
    <property type="protein sequence ID" value="MBC6468836.1"/>
    <property type="molecule type" value="Genomic_DNA"/>
</dbReference>
<comment type="caution">
    <text evidence="7">The sequence shown here is derived from an EMBL/GenBank/DDBJ whole genome shotgun (WGS) entry which is preliminary data.</text>
</comment>
<dbReference type="PANTHER" id="PTHR33705">
    <property type="entry name" value="PHOSPHOCARRIER PROTEIN HPR"/>
    <property type="match status" value="1"/>
</dbReference>
<proteinExistence type="predicted"/>
<dbReference type="InterPro" id="IPR050399">
    <property type="entry name" value="HPr"/>
</dbReference>
<dbReference type="RefSeq" id="WP_187245876.1">
    <property type="nucleotide sequence ID" value="NZ_JABVEC010000021.1"/>
</dbReference>
<dbReference type="InterPro" id="IPR035895">
    <property type="entry name" value="HPr-like_sf"/>
</dbReference>
<evidence type="ECO:0000313" key="7">
    <source>
        <dbReference type="EMBL" id="MBC6468836.1"/>
    </source>
</evidence>
<dbReference type="Pfam" id="PF00381">
    <property type="entry name" value="PTS-HPr"/>
    <property type="match status" value="1"/>
</dbReference>
<evidence type="ECO:0000256" key="2">
    <source>
        <dbReference type="ARBA" id="ARBA00004496"/>
    </source>
</evidence>
<keyword evidence="5" id="KW-0598">Phosphotransferase system</keyword>
<dbReference type="SUPFAM" id="SSF55594">
    <property type="entry name" value="HPr-like"/>
    <property type="match status" value="1"/>
</dbReference>
<comment type="subcellular location">
    <subcellularLocation>
        <location evidence="2">Cytoplasm</location>
    </subcellularLocation>
</comment>
<keyword evidence="4" id="KW-0963">Cytoplasm</keyword>
<dbReference type="PRINTS" id="PR00107">
    <property type="entry name" value="PHOSPHOCPHPR"/>
</dbReference>
<gene>
    <name evidence="7" type="ORF">HKK74_25575</name>
</gene>
<dbReference type="InterPro" id="IPR000032">
    <property type="entry name" value="HPr-like"/>
</dbReference>